<comment type="caution">
    <text evidence="1">The sequence shown here is derived from an EMBL/GenBank/DDBJ whole genome shotgun (WGS) entry which is preliminary data.</text>
</comment>
<gene>
    <name evidence="1" type="ORF">S01H4_19717</name>
</gene>
<sequence>MKIEKEYIDCMGNQMYMITINDHAIKAGLSFQEAEKIADQTCNVCNGTGLFDNNQMKIKLNNRIK</sequence>
<dbReference type="EMBL" id="BART01008810">
    <property type="protein sequence ID" value="GAG58441.1"/>
    <property type="molecule type" value="Genomic_DNA"/>
</dbReference>
<protein>
    <submittedName>
        <fullName evidence="1">Uncharacterized protein</fullName>
    </submittedName>
</protein>
<proteinExistence type="predicted"/>
<evidence type="ECO:0000313" key="1">
    <source>
        <dbReference type="EMBL" id="GAG58441.1"/>
    </source>
</evidence>
<name>X1AEG8_9ZZZZ</name>
<accession>X1AEG8</accession>
<dbReference type="AlphaFoldDB" id="X1AEG8"/>
<reference evidence="1" key="1">
    <citation type="journal article" date="2014" name="Front. Microbiol.">
        <title>High frequency of phylogenetically diverse reductive dehalogenase-homologous genes in deep subseafloor sedimentary metagenomes.</title>
        <authorList>
            <person name="Kawai M."/>
            <person name="Futagami T."/>
            <person name="Toyoda A."/>
            <person name="Takaki Y."/>
            <person name="Nishi S."/>
            <person name="Hori S."/>
            <person name="Arai W."/>
            <person name="Tsubouchi T."/>
            <person name="Morono Y."/>
            <person name="Uchiyama I."/>
            <person name="Ito T."/>
            <person name="Fujiyama A."/>
            <person name="Inagaki F."/>
            <person name="Takami H."/>
        </authorList>
    </citation>
    <scope>NUCLEOTIDE SEQUENCE</scope>
    <source>
        <strain evidence="1">Expedition CK06-06</strain>
    </source>
</reference>
<organism evidence="1">
    <name type="scientific">marine sediment metagenome</name>
    <dbReference type="NCBI Taxonomy" id="412755"/>
    <lineage>
        <taxon>unclassified sequences</taxon>
        <taxon>metagenomes</taxon>
        <taxon>ecological metagenomes</taxon>
    </lineage>
</organism>